<organism evidence="3 4">
    <name type="scientific">Corynebacterium pseudogenitalium ATCC 33035</name>
    <dbReference type="NCBI Taxonomy" id="525264"/>
    <lineage>
        <taxon>Bacteria</taxon>
        <taxon>Bacillati</taxon>
        <taxon>Actinomycetota</taxon>
        <taxon>Actinomycetes</taxon>
        <taxon>Mycobacteriales</taxon>
        <taxon>Corynebacteriaceae</taxon>
        <taxon>Corynebacterium</taxon>
    </lineage>
</organism>
<dbReference type="InterPro" id="IPR032710">
    <property type="entry name" value="NTF2-like_dom_sf"/>
</dbReference>
<dbReference type="PANTHER" id="PTHR30627">
    <property type="entry name" value="PEPTIDOGLYCAN D,D-TRANSPEPTIDASE"/>
    <property type="match status" value="1"/>
</dbReference>
<sequence>MGQSFLALALLECQDMKKLVALVATITLASTSVVACTPKPVSAEPVAEEFLQGMESRNNDGLAALTDAPSDATSALDATYSGLQAEGLDMELEGVDQDENLATANYKVTWDLPKDRTLSYDTQMTLTKTEDEWTVRWKPSLIHPDLGANQHLELRALEAERASVVSSNGVELMSPGLNYRLVVDTSSLDDVRPTASKISGALAAAHRQDDSIAEMDAKDLAKKLEDADGSFSVTMFTEDQAKAVRPKVEGIDGVRLNEEPALVTRDRGLAPDLMSRVRSAVQDEVDGQTGWSISVVNENGAALSDVEKHDPDAAPSIKVGLDYDVQRAAQEAVNERADSQAMLVAIRPSNGDILAVAQTEKADEDGDVALQGQYPPGSVFKILTAAAGVEKQGLNTDTIVPCPGTMDIFGRVVTNYNAFALGSVPLSQAFAQSCNTTFADISTKLKPGELKDMGKKFGFGVEYDIPGLTTITGSIPEGKEPLERTEAGYGQGYDLASPFGMALVSATVANGKTPTPTLIEGHETKASDKPQQISKPVLDNVRAMMRQVVTNGTARSMAAGGTIYGKTGEAEINEGSHAWFTGYREEDDIAFATLVVLGGGSDVSVNITSNFLQKVDDYRSGPHEGAAPPAEG</sequence>
<protein>
    <submittedName>
        <fullName evidence="3">Penicillin-binding protein, transpeptidase domain protein</fullName>
    </submittedName>
</protein>
<evidence type="ECO:0000313" key="4">
    <source>
        <dbReference type="Proteomes" id="UP000003020"/>
    </source>
</evidence>
<evidence type="ECO:0000313" key="3">
    <source>
        <dbReference type="EMBL" id="EFQ81585.1"/>
    </source>
</evidence>
<name>E2S1R9_9CORY</name>
<dbReference type="Pfam" id="PF00905">
    <property type="entry name" value="Transpeptidase"/>
    <property type="match status" value="1"/>
</dbReference>
<dbReference type="SUPFAM" id="SSF54427">
    <property type="entry name" value="NTF2-like"/>
    <property type="match status" value="1"/>
</dbReference>
<dbReference type="PANTHER" id="PTHR30627:SF24">
    <property type="entry name" value="PENICILLIN-BINDING PROTEIN 4B"/>
    <property type="match status" value="1"/>
</dbReference>
<dbReference type="AlphaFoldDB" id="E2S1R9"/>
<feature type="domain" description="NTF2-like N-terminal transpeptidase" evidence="2">
    <location>
        <begin position="42"/>
        <end position="150"/>
    </location>
</feature>
<dbReference type="InterPro" id="IPR050515">
    <property type="entry name" value="Beta-lactam/transpept"/>
</dbReference>
<dbReference type="Gene3D" id="3.10.450.100">
    <property type="entry name" value="NTF2-like, domain 1"/>
    <property type="match status" value="1"/>
</dbReference>
<dbReference type="GO" id="GO:0008658">
    <property type="term" value="F:penicillin binding"/>
    <property type="evidence" value="ECO:0007669"/>
    <property type="project" value="InterPro"/>
</dbReference>
<evidence type="ECO:0000259" key="1">
    <source>
        <dbReference type="Pfam" id="PF00905"/>
    </source>
</evidence>
<dbReference type="InterPro" id="IPR001460">
    <property type="entry name" value="PCN-bd_Tpept"/>
</dbReference>
<dbReference type="Gene3D" id="3.40.710.10">
    <property type="entry name" value="DD-peptidase/beta-lactamase superfamily"/>
    <property type="match status" value="1"/>
</dbReference>
<comment type="caution">
    <text evidence="3">The sequence shown here is derived from an EMBL/GenBank/DDBJ whole genome shotgun (WGS) entry which is preliminary data.</text>
</comment>
<dbReference type="GO" id="GO:0046677">
    <property type="term" value="P:response to antibiotic"/>
    <property type="evidence" value="ECO:0007669"/>
    <property type="project" value="InterPro"/>
</dbReference>
<dbReference type="SUPFAM" id="SSF56601">
    <property type="entry name" value="beta-lactamase/transpeptidase-like"/>
    <property type="match status" value="1"/>
</dbReference>
<proteinExistence type="predicted"/>
<reference evidence="3 4" key="1">
    <citation type="submission" date="2010-08" db="EMBL/GenBank/DDBJ databases">
        <authorList>
            <person name="Muzny D."/>
            <person name="Qin X."/>
            <person name="Buhay C."/>
            <person name="Dugan-Rocha S."/>
            <person name="Ding Y."/>
            <person name="Chen G."/>
            <person name="Hawes A."/>
            <person name="Holder M."/>
            <person name="Jhangiani S."/>
            <person name="Johnson A."/>
            <person name="Khan Z."/>
            <person name="Li Z."/>
            <person name="Liu W."/>
            <person name="Liu X."/>
            <person name="Perez L."/>
            <person name="Shen H."/>
            <person name="Wang Q."/>
            <person name="Watt J."/>
            <person name="Xi L."/>
            <person name="Xin Y."/>
            <person name="Zhou J."/>
            <person name="Deng J."/>
            <person name="Jiang H."/>
            <person name="Liu Y."/>
            <person name="Qu J."/>
            <person name="Song X.-Z."/>
            <person name="Zhang L."/>
            <person name="Villasana D."/>
            <person name="Johnson A."/>
            <person name="Liu J."/>
            <person name="Liyanage D."/>
            <person name="Lorensuhewa L."/>
            <person name="Robinson T."/>
            <person name="Song A."/>
            <person name="Song B.-B."/>
            <person name="Dinh H."/>
            <person name="Thornton R."/>
            <person name="Coyle M."/>
            <person name="Francisco L."/>
            <person name="Jackson L."/>
            <person name="Javaid M."/>
            <person name="Korchina V."/>
            <person name="Kovar C."/>
            <person name="Mata R."/>
            <person name="Mathew T."/>
            <person name="Ngo R."/>
            <person name="Nguyen L."/>
            <person name="Nguyen N."/>
            <person name="Okwuonu G."/>
            <person name="Ongeri F."/>
            <person name="Pham C."/>
            <person name="Simmons D."/>
            <person name="Wilczek-Boney K."/>
            <person name="Hale W."/>
            <person name="Jakkamsetti A."/>
            <person name="Pham P."/>
            <person name="Ruth R."/>
            <person name="San Lucas F."/>
            <person name="Warren J."/>
            <person name="Zhang J."/>
            <person name="Zhao Z."/>
            <person name="Zhou C."/>
            <person name="Zhu D."/>
            <person name="Lee S."/>
            <person name="Bess C."/>
            <person name="Blankenburg K."/>
            <person name="Forbes L."/>
            <person name="Fu Q."/>
            <person name="Gubbala S."/>
            <person name="Hirani K."/>
            <person name="Jayaseelan J.C."/>
            <person name="Lara F."/>
            <person name="Munidasa M."/>
            <person name="Palculict T."/>
            <person name="Patil S."/>
            <person name="Pu L.-L."/>
            <person name="Saada N."/>
            <person name="Tang L."/>
            <person name="Weissenberger G."/>
            <person name="Zhu Y."/>
            <person name="Hemphill L."/>
            <person name="Shang Y."/>
            <person name="Youmans B."/>
            <person name="Ayvaz T."/>
            <person name="Ross M."/>
            <person name="Santibanez J."/>
            <person name="Aqrawi P."/>
            <person name="Gross S."/>
            <person name="Joshi V."/>
            <person name="Fowler G."/>
            <person name="Nazareth L."/>
            <person name="Reid J."/>
            <person name="Worley K."/>
            <person name="Petrosino J."/>
            <person name="Highlander S."/>
            <person name="Gibbs R."/>
        </authorList>
    </citation>
    <scope>NUCLEOTIDE SEQUENCE [LARGE SCALE GENOMIC DNA]</scope>
    <source>
        <strain evidence="3 4">ATCC 33035</strain>
    </source>
</reference>
<dbReference type="InterPro" id="IPR007887">
    <property type="entry name" value="MecA_N"/>
</dbReference>
<gene>
    <name evidence="3" type="ORF">HMPREF0305_10471</name>
</gene>
<dbReference type="Pfam" id="PF05223">
    <property type="entry name" value="MecA_N"/>
    <property type="match status" value="1"/>
</dbReference>
<dbReference type="GO" id="GO:0005886">
    <property type="term" value="C:plasma membrane"/>
    <property type="evidence" value="ECO:0007669"/>
    <property type="project" value="TreeGrafter"/>
</dbReference>
<dbReference type="InterPro" id="IPR012338">
    <property type="entry name" value="Beta-lactam/transpept-like"/>
</dbReference>
<dbReference type="EMBL" id="ABYQ02000003">
    <property type="protein sequence ID" value="EFQ81585.1"/>
    <property type="molecule type" value="Genomic_DNA"/>
</dbReference>
<evidence type="ECO:0000259" key="2">
    <source>
        <dbReference type="Pfam" id="PF05223"/>
    </source>
</evidence>
<keyword evidence="4" id="KW-1185">Reference proteome</keyword>
<dbReference type="GO" id="GO:0071555">
    <property type="term" value="P:cell wall organization"/>
    <property type="evidence" value="ECO:0007669"/>
    <property type="project" value="TreeGrafter"/>
</dbReference>
<dbReference type="GO" id="GO:0071972">
    <property type="term" value="F:peptidoglycan L,D-transpeptidase activity"/>
    <property type="evidence" value="ECO:0007669"/>
    <property type="project" value="TreeGrafter"/>
</dbReference>
<accession>E2S1R9</accession>
<feature type="domain" description="Penicillin-binding protein transpeptidase" evidence="1">
    <location>
        <begin position="342"/>
        <end position="602"/>
    </location>
</feature>
<dbReference type="HOGENOM" id="CLU_025328_0_0_11"/>
<dbReference type="Proteomes" id="UP000003020">
    <property type="component" value="Unassembled WGS sequence"/>
</dbReference>
<dbReference type="eggNOG" id="COG0768">
    <property type="taxonomic scope" value="Bacteria"/>
</dbReference>